<dbReference type="HOGENOM" id="CLU_1193512_0_0_9"/>
<dbReference type="PATRIC" id="fig|742737.3.peg.2667"/>
<proteinExistence type="predicted"/>
<sequence length="232" mass="25297">MTTNRERQKRKRDSRIFHTMLLIFIVFAILAVVVVGLRWMTGSGRNDNPASIAGTELSQPMDDSSSESTENSQPSSNNTQSESVGTDTQEALDTTQLSNESIPAAVTTATDGLFAQAAGTWTLDGQVTNAHLEESGKEYHSLQEMFGTGSGYGGEVTIQPDGAITYYIGIGNGGTGQGEILGDEISVLITPYEPHSDEEEIRTFHLETVEEKQYLVMDFSGEKLYWGRKTAE</sequence>
<accession>G5IGM9</accession>
<evidence type="ECO:0000256" key="2">
    <source>
        <dbReference type="SAM" id="Phobius"/>
    </source>
</evidence>
<keyword evidence="2" id="KW-0812">Transmembrane</keyword>
<evidence type="ECO:0000313" key="4">
    <source>
        <dbReference type="Proteomes" id="UP000005384"/>
    </source>
</evidence>
<dbReference type="AlphaFoldDB" id="G5IGM9"/>
<keyword evidence="2" id="KW-0472">Membrane</keyword>
<feature type="region of interest" description="Disordered" evidence="1">
    <location>
        <begin position="44"/>
        <end position="91"/>
    </location>
</feature>
<keyword evidence="2" id="KW-1133">Transmembrane helix</keyword>
<evidence type="ECO:0000313" key="3">
    <source>
        <dbReference type="EMBL" id="EHI59350.1"/>
    </source>
</evidence>
<name>G5IGM9_9FIRM</name>
<comment type="caution">
    <text evidence="3">The sequence shown here is derived from an EMBL/GenBank/DDBJ whole genome shotgun (WGS) entry which is preliminary data.</text>
</comment>
<evidence type="ECO:0000256" key="1">
    <source>
        <dbReference type="SAM" id="MobiDB-lite"/>
    </source>
</evidence>
<dbReference type="Proteomes" id="UP000005384">
    <property type="component" value="Unassembled WGS sequence"/>
</dbReference>
<dbReference type="RefSeq" id="WP_006780636.1">
    <property type="nucleotide sequence ID" value="NZ_CP040506.1"/>
</dbReference>
<keyword evidence="4" id="KW-1185">Reference proteome</keyword>
<dbReference type="EMBL" id="ADLN01000060">
    <property type="protein sequence ID" value="EHI59350.1"/>
    <property type="molecule type" value="Genomic_DNA"/>
</dbReference>
<gene>
    <name evidence="3" type="ORF">HMPREF9473_02657</name>
</gene>
<organism evidence="3 4">
    <name type="scientific">Hungatella hathewayi WAL-18680</name>
    <dbReference type="NCBI Taxonomy" id="742737"/>
    <lineage>
        <taxon>Bacteria</taxon>
        <taxon>Bacillati</taxon>
        <taxon>Bacillota</taxon>
        <taxon>Clostridia</taxon>
        <taxon>Lachnospirales</taxon>
        <taxon>Lachnospiraceae</taxon>
        <taxon>Hungatella</taxon>
    </lineage>
</organism>
<feature type="transmembrane region" description="Helical" evidence="2">
    <location>
        <begin position="21"/>
        <end position="40"/>
    </location>
</feature>
<feature type="compositionally biased region" description="Low complexity" evidence="1">
    <location>
        <begin position="66"/>
        <end position="83"/>
    </location>
</feature>
<reference evidence="3 4" key="1">
    <citation type="submission" date="2011-08" db="EMBL/GenBank/DDBJ databases">
        <title>The Genome Sequence of Clostridium hathewayi WAL-18680.</title>
        <authorList>
            <consortium name="The Broad Institute Genome Sequencing Platform"/>
            <person name="Earl A."/>
            <person name="Ward D."/>
            <person name="Feldgarden M."/>
            <person name="Gevers D."/>
            <person name="Finegold S.M."/>
            <person name="Summanen P.H."/>
            <person name="Molitoris D.R."/>
            <person name="Song M."/>
            <person name="Daigneault M."/>
            <person name="Allen-Vercoe E."/>
            <person name="Young S.K."/>
            <person name="Zeng Q."/>
            <person name="Gargeya S."/>
            <person name="Fitzgerald M."/>
            <person name="Haas B."/>
            <person name="Abouelleil A."/>
            <person name="Alvarado L."/>
            <person name="Arachchi H.M."/>
            <person name="Berlin A."/>
            <person name="Brown A."/>
            <person name="Chapman S.B."/>
            <person name="Chen Z."/>
            <person name="Dunbar C."/>
            <person name="Freedman E."/>
            <person name="Gearin G."/>
            <person name="Gellesch M."/>
            <person name="Goldberg J."/>
            <person name="Griggs A."/>
            <person name="Gujja S."/>
            <person name="Heiman D."/>
            <person name="Howarth C."/>
            <person name="Larson L."/>
            <person name="Lui A."/>
            <person name="MacDonald P.J.P."/>
            <person name="Montmayeur A."/>
            <person name="Murphy C."/>
            <person name="Neiman D."/>
            <person name="Pearson M."/>
            <person name="Priest M."/>
            <person name="Roberts A."/>
            <person name="Saif S."/>
            <person name="Shea T."/>
            <person name="Shenoy N."/>
            <person name="Sisk P."/>
            <person name="Stolte C."/>
            <person name="Sykes S."/>
            <person name="Wortman J."/>
            <person name="Nusbaum C."/>
            <person name="Birren B."/>
        </authorList>
    </citation>
    <scope>NUCLEOTIDE SEQUENCE [LARGE SCALE GENOMIC DNA]</scope>
    <source>
        <strain evidence="3 4">WAL-18680</strain>
    </source>
</reference>
<protein>
    <submittedName>
        <fullName evidence="3">Uncharacterized protein</fullName>
    </submittedName>
</protein>